<comment type="catalytic activity">
    <reaction evidence="8 9">
        <text>tRNA(Arg) + L-arginine + ATP = L-arginyl-tRNA(Arg) + AMP + diphosphate</text>
        <dbReference type="Rhea" id="RHEA:20301"/>
        <dbReference type="Rhea" id="RHEA-COMP:9658"/>
        <dbReference type="Rhea" id="RHEA-COMP:9673"/>
        <dbReference type="ChEBI" id="CHEBI:30616"/>
        <dbReference type="ChEBI" id="CHEBI:32682"/>
        <dbReference type="ChEBI" id="CHEBI:33019"/>
        <dbReference type="ChEBI" id="CHEBI:78442"/>
        <dbReference type="ChEBI" id="CHEBI:78513"/>
        <dbReference type="ChEBI" id="CHEBI:456215"/>
        <dbReference type="EC" id="6.1.1.19"/>
    </reaction>
</comment>
<evidence type="ECO:0000313" key="14">
    <source>
        <dbReference type="Proteomes" id="UP001595690"/>
    </source>
</evidence>
<comment type="subunit">
    <text evidence="9">Monomer.</text>
</comment>
<dbReference type="SMART" id="SM00836">
    <property type="entry name" value="DALR_1"/>
    <property type="match status" value="1"/>
</dbReference>
<comment type="similarity">
    <text evidence="1 9 10">Belongs to the class-I aminoacyl-tRNA synthetase family.</text>
</comment>
<evidence type="ECO:0000256" key="8">
    <source>
        <dbReference type="ARBA" id="ARBA00049339"/>
    </source>
</evidence>
<keyword evidence="2 9" id="KW-0963">Cytoplasm</keyword>
<evidence type="ECO:0000256" key="1">
    <source>
        <dbReference type="ARBA" id="ARBA00005594"/>
    </source>
</evidence>
<dbReference type="Gene3D" id="3.40.50.620">
    <property type="entry name" value="HUPs"/>
    <property type="match status" value="1"/>
</dbReference>
<comment type="caution">
    <text evidence="13">The sequence shown here is derived from an EMBL/GenBank/DDBJ whole genome shotgun (WGS) entry which is preliminary data.</text>
</comment>
<dbReference type="InterPro" id="IPR001278">
    <property type="entry name" value="Arg-tRNA-ligase"/>
</dbReference>
<evidence type="ECO:0000259" key="11">
    <source>
        <dbReference type="SMART" id="SM00836"/>
    </source>
</evidence>
<dbReference type="Gene3D" id="3.30.1360.70">
    <property type="entry name" value="Arginyl tRNA synthetase N-terminal domain"/>
    <property type="match status" value="1"/>
</dbReference>
<dbReference type="GO" id="GO:0004814">
    <property type="term" value="F:arginine-tRNA ligase activity"/>
    <property type="evidence" value="ECO:0007669"/>
    <property type="project" value="UniProtKB-EC"/>
</dbReference>
<evidence type="ECO:0000256" key="5">
    <source>
        <dbReference type="ARBA" id="ARBA00022840"/>
    </source>
</evidence>
<comment type="subcellular location">
    <subcellularLocation>
        <location evidence="9">Cytoplasm</location>
    </subcellularLocation>
</comment>
<organism evidence="13 14">
    <name type="scientific">Lentzea rhizosphaerae</name>
    <dbReference type="NCBI Taxonomy" id="2041025"/>
    <lineage>
        <taxon>Bacteria</taxon>
        <taxon>Bacillati</taxon>
        <taxon>Actinomycetota</taxon>
        <taxon>Actinomycetes</taxon>
        <taxon>Pseudonocardiales</taxon>
        <taxon>Pseudonocardiaceae</taxon>
        <taxon>Lentzea</taxon>
    </lineage>
</organism>
<protein>
    <recommendedName>
        <fullName evidence="9">Arginine--tRNA ligase</fullName>
        <ecNumber evidence="9">6.1.1.19</ecNumber>
    </recommendedName>
    <alternativeName>
        <fullName evidence="9">Arginyl-tRNA synthetase</fullName>
        <shortName evidence="9">ArgRS</shortName>
    </alternativeName>
</protein>
<dbReference type="PROSITE" id="PS00178">
    <property type="entry name" value="AA_TRNA_LIGASE_I"/>
    <property type="match status" value="1"/>
</dbReference>
<dbReference type="Pfam" id="PF00750">
    <property type="entry name" value="tRNA-synt_1d"/>
    <property type="match status" value="1"/>
</dbReference>
<comment type="caution">
    <text evidence="9">Lacks conserved residue(s) required for the propagation of feature annotation.</text>
</comment>
<dbReference type="InterPro" id="IPR014729">
    <property type="entry name" value="Rossmann-like_a/b/a_fold"/>
</dbReference>
<dbReference type="InterPro" id="IPR035684">
    <property type="entry name" value="ArgRS_core"/>
</dbReference>
<dbReference type="CDD" id="cd07956">
    <property type="entry name" value="Anticodon_Ia_Arg"/>
    <property type="match status" value="1"/>
</dbReference>
<dbReference type="SUPFAM" id="SSF47323">
    <property type="entry name" value="Anticodon-binding domain of a subclass of class I aminoacyl-tRNA synthetases"/>
    <property type="match status" value="1"/>
</dbReference>
<name>A0ABV8C7W6_9PSEU</name>
<dbReference type="InterPro" id="IPR005148">
    <property type="entry name" value="Arg-tRNA-synth_N"/>
</dbReference>
<keyword evidence="6 9" id="KW-0648">Protein biosynthesis</keyword>
<evidence type="ECO:0000313" key="13">
    <source>
        <dbReference type="EMBL" id="MFC3898183.1"/>
    </source>
</evidence>
<dbReference type="Pfam" id="PF03485">
    <property type="entry name" value="Arg_tRNA_synt_N"/>
    <property type="match status" value="1"/>
</dbReference>
<dbReference type="PRINTS" id="PR01038">
    <property type="entry name" value="TRNASYNTHARG"/>
</dbReference>
<dbReference type="SUPFAM" id="SSF55190">
    <property type="entry name" value="Arginyl-tRNA synthetase (ArgRS), N-terminal 'additional' domain"/>
    <property type="match status" value="1"/>
</dbReference>
<keyword evidence="4 9" id="KW-0547">Nucleotide-binding</keyword>
<dbReference type="SUPFAM" id="SSF52374">
    <property type="entry name" value="Nucleotidylyl transferase"/>
    <property type="match status" value="1"/>
</dbReference>
<dbReference type="EMBL" id="JBHRZI010000046">
    <property type="protein sequence ID" value="MFC3898183.1"/>
    <property type="molecule type" value="Genomic_DNA"/>
</dbReference>
<evidence type="ECO:0000256" key="7">
    <source>
        <dbReference type="ARBA" id="ARBA00023146"/>
    </source>
</evidence>
<dbReference type="EC" id="6.1.1.19" evidence="9"/>
<dbReference type="InterPro" id="IPR001412">
    <property type="entry name" value="aa-tRNA-synth_I_CS"/>
</dbReference>
<dbReference type="SMART" id="SM01016">
    <property type="entry name" value="Arg_tRNA_synt_N"/>
    <property type="match status" value="1"/>
</dbReference>
<dbReference type="HAMAP" id="MF_00123">
    <property type="entry name" value="Arg_tRNA_synth"/>
    <property type="match status" value="1"/>
</dbReference>
<evidence type="ECO:0000256" key="2">
    <source>
        <dbReference type="ARBA" id="ARBA00022490"/>
    </source>
</evidence>
<dbReference type="InterPro" id="IPR008909">
    <property type="entry name" value="DALR_anticod-bd"/>
</dbReference>
<evidence type="ECO:0000256" key="9">
    <source>
        <dbReference type="HAMAP-Rule" id="MF_00123"/>
    </source>
</evidence>
<keyword evidence="7 9" id="KW-0030">Aminoacyl-tRNA synthetase</keyword>
<evidence type="ECO:0000256" key="4">
    <source>
        <dbReference type="ARBA" id="ARBA00022741"/>
    </source>
</evidence>
<keyword evidence="5 9" id="KW-0067">ATP-binding</keyword>
<evidence type="ECO:0000256" key="3">
    <source>
        <dbReference type="ARBA" id="ARBA00022598"/>
    </source>
</evidence>
<dbReference type="RefSeq" id="WP_382379659.1">
    <property type="nucleotide sequence ID" value="NZ_JBHRZI010000046.1"/>
</dbReference>
<dbReference type="Proteomes" id="UP001595690">
    <property type="component" value="Unassembled WGS sequence"/>
</dbReference>
<dbReference type="InterPro" id="IPR036695">
    <property type="entry name" value="Arg-tRNA-synth_N_sf"/>
</dbReference>
<evidence type="ECO:0000259" key="12">
    <source>
        <dbReference type="SMART" id="SM01016"/>
    </source>
</evidence>
<feature type="domain" description="Arginyl tRNA synthetase N-terminal" evidence="12">
    <location>
        <begin position="1"/>
        <end position="83"/>
    </location>
</feature>
<evidence type="ECO:0000256" key="10">
    <source>
        <dbReference type="RuleBase" id="RU363038"/>
    </source>
</evidence>
<dbReference type="NCBIfam" id="TIGR00456">
    <property type="entry name" value="argS"/>
    <property type="match status" value="1"/>
</dbReference>
<dbReference type="CDD" id="cd00671">
    <property type="entry name" value="ArgRS_core"/>
    <property type="match status" value="1"/>
</dbReference>
<dbReference type="Pfam" id="PF05746">
    <property type="entry name" value="DALR_1"/>
    <property type="match status" value="1"/>
</dbReference>
<keyword evidence="14" id="KW-1185">Reference proteome</keyword>
<dbReference type="PANTHER" id="PTHR11956:SF5">
    <property type="entry name" value="ARGININE--TRNA LIGASE, CYTOPLASMIC"/>
    <property type="match status" value="1"/>
</dbReference>
<gene>
    <name evidence="9 13" type="primary">argS</name>
    <name evidence="13" type="ORF">ACFOWZ_42525</name>
</gene>
<dbReference type="PANTHER" id="PTHR11956">
    <property type="entry name" value="ARGINYL-TRNA SYNTHETASE"/>
    <property type="match status" value="1"/>
</dbReference>
<evidence type="ECO:0000256" key="6">
    <source>
        <dbReference type="ARBA" id="ARBA00022917"/>
    </source>
</evidence>
<feature type="domain" description="DALR anticodon binding" evidence="11">
    <location>
        <begin position="454"/>
        <end position="568"/>
    </location>
</feature>
<dbReference type="Gene3D" id="1.10.730.10">
    <property type="entry name" value="Isoleucyl-tRNA Synthetase, Domain 1"/>
    <property type="match status" value="1"/>
</dbReference>
<reference evidence="14" key="1">
    <citation type="journal article" date="2019" name="Int. J. Syst. Evol. Microbiol.">
        <title>The Global Catalogue of Microorganisms (GCM) 10K type strain sequencing project: providing services to taxonomists for standard genome sequencing and annotation.</title>
        <authorList>
            <consortium name="The Broad Institute Genomics Platform"/>
            <consortium name="The Broad Institute Genome Sequencing Center for Infectious Disease"/>
            <person name="Wu L."/>
            <person name="Ma J."/>
        </authorList>
    </citation>
    <scope>NUCLEOTIDE SEQUENCE [LARGE SCALE GENOMIC DNA]</scope>
    <source>
        <strain evidence="14">CGMCC 4.7405</strain>
    </source>
</reference>
<dbReference type="InterPro" id="IPR009080">
    <property type="entry name" value="tRNAsynth_Ia_anticodon-bd"/>
</dbReference>
<sequence>MEITAQLARAVRSAVGVELDPDVALLQSSRRPGVDFQSDIALQLAQVTGVPPREVAAAIANAVDREVVELPEVSGPGFLNVVVRRSWLSAAVARAAGDARLGVPVTSSPRRIALDYSSPNAAKEMHVGHLRSTIIGDALVRLLRFAGHDVVPHNHVGDWGTPFGMLVEHLVDVGWDGTAGIADLNTCYQDARRKFDSDPAFADRARSRVVALQRGDDRTRELWRLLIAESARHLDEIYALLGVSLTSADTYGESFYQPMLDETLEDLRHKGLTELSDGAVCLFPPGFRGRDGSPLPLIVRKSDGAYGYHATDLATIRYWTGPRGATDLLFVVGAPQSLHFRQLFAAGRQAGYLTGEVHAEHIGFGTVLDEDGRPVRSRAGESVKLADLLAAAVDRADEVLAARSSLGTAERAEVARAVGIGAVKYAELSVDRLRDYVFTWDRMLAPGRNTAMYVQYAHARAASILRAAGGSVVGRPDLRTPAEHALALHLVRFPDAVDATLRTHAPHKLCAYLHETAAAFNGFYDTCPVLAAGAPPEVRSSRLVLTGLAASVLALGLSLLGIEAPERM</sequence>
<accession>A0ABV8C7W6</accession>
<keyword evidence="3 9" id="KW-0436">Ligase</keyword>
<proteinExistence type="inferred from homology"/>